<evidence type="ECO:0000256" key="2">
    <source>
        <dbReference type="ARBA" id="ARBA00022679"/>
    </source>
</evidence>
<evidence type="ECO:0000259" key="5">
    <source>
        <dbReference type="Pfam" id="PF22020"/>
    </source>
</evidence>
<gene>
    <name evidence="6" type="ORF">INF35_00895</name>
</gene>
<dbReference type="InterPro" id="IPR054170">
    <property type="entry name" value="RlmL_1st"/>
</dbReference>
<dbReference type="InterPro" id="IPR029063">
    <property type="entry name" value="SAM-dependent_MTases_sf"/>
</dbReference>
<evidence type="ECO:0000313" key="7">
    <source>
        <dbReference type="Proteomes" id="UP000768567"/>
    </source>
</evidence>
<dbReference type="InterPro" id="IPR002052">
    <property type="entry name" value="DNA_methylase_N6_adenine_CS"/>
</dbReference>
<dbReference type="CDD" id="cd11715">
    <property type="entry name" value="THUMP_AdoMetMT"/>
    <property type="match status" value="1"/>
</dbReference>
<proteinExistence type="predicted"/>
<dbReference type="EMBL" id="JADCKC010000001">
    <property type="protein sequence ID" value="MBE5036363.1"/>
    <property type="molecule type" value="Genomic_DNA"/>
</dbReference>
<evidence type="ECO:0000259" key="4">
    <source>
        <dbReference type="Pfam" id="PF02926"/>
    </source>
</evidence>
<evidence type="ECO:0000256" key="1">
    <source>
        <dbReference type="ARBA" id="ARBA00022603"/>
    </source>
</evidence>
<name>A0ABR9QZR1_9FIRM</name>
<sequence length="389" mass="42337">MPERYTLVAPCFFGTESTLSFEVKRLGAENVKVTDGRVAFEGDASLVAAANLNLRTAERVLLLLKTARTTTFDELFDSVYSIAWEDLLPPDAAFPVKGSSLSSTLSSVPACQSIVKKAIVKRLMAGHHVTTLPETGALYKVRFALRKDVVEIMLDTSGDGLHKRGYRRNATLAPIKETLAAAIADLGHVRRDTFVQDPFCGSGTMVIEAAQKALNIAPGLRRRFAAEAFAFLPREIWAQERRKALEAARMDAAFEGVGYDIDPAAVALANANAKLAGVGDRCRFEVADVKDFHAAPQAVVLTNPPYGERLGDAAEAASLARVLGQVWRAAPGSGLYAITADAAFEEHFGAKATKRRKIYNGMIPCQLYMYFQPREFSGKRREAAAARHE</sequence>
<dbReference type="SUPFAM" id="SSF53335">
    <property type="entry name" value="S-adenosyl-L-methionine-dependent methyltransferases"/>
    <property type="match status" value="1"/>
</dbReference>
<reference evidence="6 7" key="1">
    <citation type="submission" date="2020-10" db="EMBL/GenBank/DDBJ databases">
        <title>ChiBAC.</title>
        <authorList>
            <person name="Zenner C."/>
            <person name="Hitch T.C.A."/>
            <person name="Clavel T."/>
        </authorList>
    </citation>
    <scope>NUCLEOTIDE SEQUENCE [LARGE SCALE GENOMIC DNA]</scope>
    <source>
        <strain evidence="6 7">DSM 109015</strain>
    </source>
</reference>
<dbReference type="GO" id="GO:0032259">
    <property type="term" value="P:methylation"/>
    <property type="evidence" value="ECO:0007669"/>
    <property type="project" value="UniProtKB-KW"/>
</dbReference>
<keyword evidence="1 6" id="KW-0489">Methyltransferase</keyword>
<dbReference type="PANTHER" id="PTHR47313">
    <property type="entry name" value="RIBOSOMAL RNA LARGE SUBUNIT METHYLTRANSFERASE K/L"/>
    <property type="match status" value="1"/>
</dbReference>
<dbReference type="Pfam" id="PF02926">
    <property type="entry name" value="THUMP"/>
    <property type="match status" value="1"/>
</dbReference>
<dbReference type="InterPro" id="IPR004114">
    <property type="entry name" value="THUMP_dom"/>
</dbReference>
<dbReference type="Proteomes" id="UP000768567">
    <property type="component" value="Unassembled WGS sequence"/>
</dbReference>
<dbReference type="Gene3D" id="3.30.2130.30">
    <property type="match status" value="1"/>
</dbReference>
<dbReference type="PROSITE" id="PS00092">
    <property type="entry name" value="N6_MTASE"/>
    <property type="match status" value="1"/>
</dbReference>
<accession>A0ABR9QZR1</accession>
<feature type="domain" description="THUMP" evidence="4">
    <location>
        <begin position="70"/>
        <end position="155"/>
    </location>
</feature>
<dbReference type="Pfam" id="PF22020">
    <property type="entry name" value="RlmL_1st"/>
    <property type="match status" value="1"/>
</dbReference>
<dbReference type="GO" id="GO:0008168">
    <property type="term" value="F:methyltransferase activity"/>
    <property type="evidence" value="ECO:0007669"/>
    <property type="project" value="UniProtKB-KW"/>
</dbReference>
<dbReference type="Gene3D" id="3.40.50.150">
    <property type="entry name" value="Vaccinia Virus protein VP39"/>
    <property type="match status" value="1"/>
</dbReference>
<keyword evidence="7" id="KW-1185">Reference proteome</keyword>
<keyword evidence="2" id="KW-0808">Transferase</keyword>
<dbReference type="Pfam" id="PF01170">
    <property type="entry name" value="UPF0020"/>
    <property type="match status" value="1"/>
</dbReference>
<dbReference type="InterPro" id="IPR000241">
    <property type="entry name" value="RlmKL-like_Mtase"/>
</dbReference>
<dbReference type="InterPro" id="IPR053943">
    <property type="entry name" value="RlmKL-like_Mtase_CS"/>
</dbReference>
<protein>
    <submittedName>
        <fullName evidence="6">Class I SAM-dependent RNA methyltransferase</fullName>
    </submittedName>
</protein>
<organism evidence="6 7">
    <name type="scientific">Gemmiger gallinarum</name>
    <dbReference type="NCBI Taxonomy" id="2779354"/>
    <lineage>
        <taxon>Bacteria</taxon>
        <taxon>Bacillati</taxon>
        <taxon>Bacillota</taxon>
        <taxon>Clostridia</taxon>
        <taxon>Eubacteriales</taxon>
        <taxon>Gemmiger</taxon>
    </lineage>
</organism>
<comment type="caution">
    <text evidence="6">The sequence shown here is derived from an EMBL/GenBank/DDBJ whole genome shotgun (WGS) entry which is preliminary data.</text>
</comment>
<evidence type="ECO:0000259" key="3">
    <source>
        <dbReference type="Pfam" id="PF01170"/>
    </source>
</evidence>
<dbReference type="RefSeq" id="WP_193499705.1">
    <property type="nucleotide sequence ID" value="NZ_JADCKC010000001.1"/>
</dbReference>
<evidence type="ECO:0000313" key="6">
    <source>
        <dbReference type="EMBL" id="MBE5036363.1"/>
    </source>
</evidence>
<dbReference type="PROSITE" id="PS01261">
    <property type="entry name" value="UPF0020"/>
    <property type="match status" value="1"/>
</dbReference>
<feature type="domain" description="Ribosomal RNA large subunit methyltransferase K/L-like methyltransferase" evidence="3">
    <location>
        <begin position="164"/>
        <end position="367"/>
    </location>
</feature>
<feature type="domain" description="RlmL ferredoxin-like" evidence="5">
    <location>
        <begin position="6"/>
        <end position="61"/>
    </location>
</feature>
<dbReference type="PANTHER" id="PTHR47313:SF1">
    <property type="entry name" value="RIBOSOMAL RNA LARGE SUBUNIT METHYLTRANSFERASE K_L"/>
    <property type="match status" value="1"/>
</dbReference>